<accession>A0A392R0A6</accession>
<evidence type="ECO:0000313" key="2">
    <source>
        <dbReference type="Proteomes" id="UP000265520"/>
    </source>
</evidence>
<keyword evidence="2" id="KW-1185">Reference proteome</keyword>
<proteinExistence type="predicted"/>
<protein>
    <submittedName>
        <fullName evidence="1">Uncharacterized protein</fullName>
    </submittedName>
</protein>
<sequence>MGLAYGACDLGLCRDVGAGVGVLQ</sequence>
<name>A0A392R0A6_9FABA</name>
<dbReference type="Proteomes" id="UP000265520">
    <property type="component" value="Unassembled WGS sequence"/>
</dbReference>
<reference evidence="1 2" key="1">
    <citation type="journal article" date="2018" name="Front. Plant Sci.">
        <title>Red Clover (Trifolium pratense) and Zigzag Clover (T. medium) - A Picture of Genomic Similarities and Differences.</title>
        <authorList>
            <person name="Dluhosova J."/>
            <person name="Istvanek J."/>
            <person name="Nedelnik J."/>
            <person name="Repkova J."/>
        </authorList>
    </citation>
    <scope>NUCLEOTIDE SEQUENCE [LARGE SCALE GENOMIC DNA]</scope>
    <source>
        <strain evidence="2">cv. 10/8</strain>
        <tissue evidence="1">Leaf</tissue>
    </source>
</reference>
<organism evidence="1 2">
    <name type="scientific">Trifolium medium</name>
    <dbReference type="NCBI Taxonomy" id="97028"/>
    <lineage>
        <taxon>Eukaryota</taxon>
        <taxon>Viridiplantae</taxon>
        <taxon>Streptophyta</taxon>
        <taxon>Embryophyta</taxon>
        <taxon>Tracheophyta</taxon>
        <taxon>Spermatophyta</taxon>
        <taxon>Magnoliopsida</taxon>
        <taxon>eudicotyledons</taxon>
        <taxon>Gunneridae</taxon>
        <taxon>Pentapetalae</taxon>
        <taxon>rosids</taxon>
        <taxon>fabids</taxon>
        <taxon>Fabales</taxon>
        <taxon>Fabaceae</taxon>
        <taxon>Papilionoideae</taxon>
        <taxon>50 kb inversion clade</taxon>
        <taxon>NPAAA clade</taxon>
        <taxon>Hologalegina</taxon>
        <taxon>IRL clade</taxon>
        <taxon>Trifolieae</taxon>
        <taxon>Trifolium</taxon>
    </lineage>
</organism>
<dbReference type="EMBL" id="LXQA010173179">
    <property type="protein sequence ID" value="MCI29522.1"/>
    <property type="molecule type" value="Genomic_DNA"/>
</dbReference>
<evidence type="ECO:0000313" key="1">
    <source>
        <dbReference type="EMBL" id="MCI29522.1"/>
    </source>
</evidence>
<dbReference type="AlphaFoldDB" id="A0A392R0A6"/>
<feature type="non-terminal residue" evidence="1">
    <location>
        <position position="24"/>
    </location>
</feature>
<comment type="caution">
    <text evidence="1">The sequence shown here is derived from an EMBL/GenBank/DDBJ whole genome shotgun (WGS) entry which is preliminary data.</text>
</comment>